<evidence type="ECO:0000256" key="2">
    <source>
        <dbReference type="SAM" id="MobiDB-lite"/>
    </source>
</evidence>
<feature type="region of interest" description="Disordered" evidence="2">
    <location>
        <begin position="51"/>
        <end position="74"/>
    </location>
</feature>
<dbReference type="PANTHER" id="PTHR13738:SF1">
    <property type="entry name" value="TROPONIN I"/>
    <property type="match status" value="1"/>
</dbReference>
<dbReference type="Pfam" id="PF00992">
    <property type="entry name" value="Troponin"/>
    <property type="match status" value="1"/>
</dbReference>
<keyword evidence="4" id="KW-1185">Reference proteome</keyword>
<dbReference type="Gene3D" id="1.20.5.350">
    <property type="match status" value="1"/>
</dbReference>
<dbReference type="Proteomes" id="UP000887013">
    <property type="component" value="Unassembled WGS sequence"/>
</dbReference>
<dbReference type="InterPro" id="IPR001978">
    <property type="entry name" value="Troponin"/>
</dbReference>
<evidence type="ECO:0000313" key="3">
    <source>
        <dbReference type="EMBL" id="GFU04107.1"/>
    </source>
</evidence>
<feature type="compositionally biased region" description="Basic and acidic residues" evidence="2">
    <location>
        <begin position="51"/>
        <end position="68"/>
    </location>
</feature>
<comment type="similarity">
    <text evidence="1">Belongs to the troponin I family.</text>
</comment>
<organism evidence="3 4">
    <name type="scientific">Nephila pilipes</name>
    <name type="common">Giant wood spider</name>
    <name type="synonym">Nephila maculata</name>
    <dbReference type="NCBI Taxonomy" id="299642"/>
    <lineage>
        <taxon>Eukaryota</taxon>
        <taxon>Metazoa</taxon>
        <taxon>Ecdysozoa</taxon>
        <taxon>Arthropoda</taxon>
        <taxon>Chelicerata</taxon>
        <taxon>Arachnida</taxon>
        <taxon>Araneae</taxon>
        <taxon>Araneomorphae</taxon>
        <taxon>Entelegynae</taxon>
        <taxon>Araneoidea</taxon>
        <taxon>Nephilidae</taxon>
        <taxon>Nephila</taxon>
    </lineage>
</organism>
<feature type="compositionally biased region" description="Basic and acidic residues" evidence="2">
    <location>
        <begin position="1"/>
        <end position="10"/>
    </location>
</feature>
<sequence>EQRKKQEEKARKKAEVRKRLEESTKSKKGGFMTPERKKKLRTLLRKKAAEELKREQERKAEERKKMITERCGQPKNVENANEGIKLACSKPRSESKEHLEDILKRQLLYKPQRPKSTTELTSVLHQKWRRISAAKPQKLKDNLSNRVAALIAAPNLILIFDLSAVEADRTDVQIFFII</sequence>
<dbReference type="InterPro" id="IPR038077">
    <property type="entry name" value="Troponin_sf"/>
</dbReference>
<dbReference type="SUPFAM" id="SSF90250">
    <property type="entry name" value="Troponin coil-coiled subunits"/>
    <property type="match status" value="1"/>
</dbReference>
<dbReference type="GO" id="GO:0005861">
    <property type="term" value="C:troponin complex"/>
    <property type="evidence" value="ECO:0007669"/>
    <property type="project" value="InterPro"/>
</dbReference>
<name>A0A8X6QAR6_NEPPI</name>
<comment type="caution">
    <text evidence="3">The sequence shown here is derived from an EMBL/GenBank/DDBJ whole genome shotgun (WGS) entry which is preliminary data.</text>
</comment>
<reference evidence="3" key="1">
    <citation type="submission" date="2020-08" db="EMBL/GenBank/DDBJ databases">
        <title>Multicomponent nature underlies the extraordinary mechanical properties of spider dragline silk.</title>
        <authorList>
            <person name="Kono N."/>
            <person name="Nakamura H."/>
            <person name="Mori M."/>
            <person name="Yoshida Y."/>
            <person name="Ohtoshi R."/>
            <person name="Malay A.D."/>
            <person name="Moran D.A.P."/>
            <person name="Tomita M."/>
            <person name="Numata K."/>
            <person name="Arakawa K."/>
        </authorList>
    </citation>
    <scope>NUCLEOTIDE SEQUENCE</scope>
</reference>
<accession>A0A8X6QAR6</accession>
<dbReference type="InterPro" id="IPR050875">
    <property type="entry name" value="Troponin_I"/>
</dbReference>
<dbReference type="PANTHER" id="PTHR13738">
    <property type="entry name" value="TROPONIN I"/>
    <property type="match status" value="1"/>
</dbReference>
<gene>
    <name evidence="3" type="ORF">NPIL_249341</name>
</gene>
<dbReference type="EMBL" id="BMAW01076975">
    <property type="protein sequence ID" value="GFU04107.1"/>
    <property type="molecule type" value="Genomic_DNA"/>
</dbReference>
<protein>
    <submittedName>
        <fullName evidence="3">Uncharacterized protein</fullName>
    </submittedName>
</protein>
<dbReference type="GO" id="GO:0006936">
    <property type="term" value="P:muscle contraction"/>
    <property type="evidence" value="ECO:0007669"/>
    <property type="project" value="TreeGrafter"/>
</dbReference>
<evidence type="ECO:0000313" key="4">
    <source>
        <dbReference type="Proteomes" id="UP000887013"/>
    </source>
</evidence>
<proteinExistence type="inferred from homology"/>
<evidence type="ECO:0000256" key="1">
    <source>
        <dbReference type="ARBA" id="ARBA00009930"/>
    </source>
</evidence>
<feature type="non-terminal residue" evidence="3">
    <location>
        <position position="1"/>
    </location>
</feature>
<feature type="region of interest" description="Disordered" evidence="2">
    <location>
        <begin position="1"/>
        <end position="37"/>
    </location>
</feature>
<dbReference type="AlphaFoldDB" id="A0A8X6QAR6"/>